<dbReference type="InterPro" id="IPR017853">
    <property type="entry name" value="GH"/>
</dbReference>
<keyword evidence="7 10" id="KW-0808">Transferase</keyword>
<dbReference type="InterPro" id="IPR013783">
    <property type="entry name" value="Ig-like_fold"/>
</dbReference>
<dbReference type="EC" id="2.4.1.18" evidence="10"/>
<dbReference type="PATRIC" id="fig|1459.3.peg.1553"/>
<dbReference type="Pfam" id="PF02806">
    <property type="entry name" value="Alpha-amylase_C"/>
    <property type="match status" value="1"/>
</dbReference>
<dbReference type="FunFam" id="3.20.20.80:FF:000003">
    <property type="entry name" value="1,4-alpha-glucan branching enzyme GlgB"/>
    <property type="match status" value="1"/>
</dbReference>
<evidence type="ECO:0000256" key="8">
    <source>
        <dbReference type="ARBA" id="ARBA00023056"/>
    </source>
</evidence>
<evidence type="ECO:0000256" key="9">
    <source>
        <dbReference type="ARBA" id="ARBA00023277"/>
    </source>
</evidence>
<dbReference type="InterPro" id="IPR006048">
    <property type="entry name" value="A-amylase/branching_C"/>
</dbReference>
<feature type="active site" description="Proton donor" evidence="10 11">
    <location>
        <position position="354"/>
    </location>
</feature>
<keyword evidence="8 10" id="KW-0320">Glycogen biosynthesis</keyword>
<comment type="function">
    <text evidence="2 10">Catalyzes the formation of the alpha-1,6-glucosidic linkages in glycogen by scission of a 1,4-alpha-linked oligosaccharide from growing alpha-1,4-glucan chains and the subsequent attachment of the oligosaccharide to the alpha-1,6 position.</text>
</comment>
<dbReference type="OrthoDB" id="9800174at2"/>
<dbReference type="InterPro" id="IPR014756">
    <property type="entry name" value="Ig_E-set"/>
</dbReference>
<sequence>MVVDTLFPTDYQLHLFHEGTFYESHQLFGAHVVSNDGKVITRFCVWAPNAEIIRLVGDFNDWNGEGYTLHRVNNEGVWIIQLDGNMEGALYKYEIITEKGDVLLKADPYSFFSEVRPNTASKVYTLDGYQWNDSKWMQKKEIRPIYTEPAVIYEVHLGSWKQKEDGSMYSFMELADELIPYVVEHGFTHIELLPLIEHPLDASWGYQGTGYYSVTSRYGSPRDFMYFVDQCHQHGVGVILDWVPGHFCKDSHGLYQFDGSYLYEYETEGDRENRVWGTANFDLSKNEVQSFLISSAVFWMEKYHIDGFRVDAVANIIFWPNRDGKTENLFGTSFLQNLNKVVSQYDASFLMMAEDSTDWPQVTAPVHYGGLGFHYKWNMGWMNDVLTYMETAPERRSDVHGKMTFSLLYAFTENFILPFSHDEVVHGKKSLLDKMPGDYWQKFAQFRLLLGYMIAHPGKKLLFMGSELGQFSEWKDKEQLDWHLLDYEMHKKANDYVKELIKVYKRSKPLFELDHLQDGFEWIDCHNAGQSIFSFIRKGSKEDDYLVVVCNFTPALYPRFRIGVPKMGSYREILNSDSESFGGSNCINKKVLKTEAKEFHGKPFSLEMSIPPFGISILRPVKHRKERKGNGKEEVRRNAVSRREREQA</sequence>
<evidence type="ECO:0000256" key="10">
    <source>
        <dbReference type="HAMAP-Rule" id="MF_00685"/>
    </source>
</evidence>
<dbReference type="InterPro" id="IPR044143">
    <property type="entry name" value="GlgB_N_E_set_prok"/>
</dbReference>
<keyword evidence="15" id="KW-1185">Reference proteome</keyword>
<dbReference type="SUPFAM" id="SSF51011">
    <property type="entry name" value="Glycosyl hydrolase domain"/>
    <property type="match status" value="1"/>
</dbReference>
<dbReference type="InterPro" id="IPR006407">
    <property type="entry name" value="GlgB"/>
</dbReference>
<evidence type="ECO:0000313" key="15">
    <source>
        <dbReference type="Proteomes" id="UP000037109"/>
    </source>
</evidence>
<dbReference type="Pfam" id="PF00128">
    <property type="entry name" value="Alpha-amylase"/>
    <property type="match status" value="1"/>
</dbReference>
<dbReference type="NCBIfam" id="NF003811">
    <property type="entry name" value="PRK05402.1"/>
    <property type="match status" value="1"/>
</dbReference>
<feature type="region of interest" description="Disordered" evidence="12">
    <location>
        <begin position="621"/>
        <end position="648"/>
    </location>
</feature>
<dbReference type="Gene3D" id="2.60.40.1180">
    <property type="entry name" value="Golgi alpha-mannosidase II"/>
    <property type="match status" value="1"/>
</dbReference>
<dbReference type="SMART" id="SM00642">
    <property type="entry name" value="Aamy"/>
    <property type="match status" value="1"/>
</dbReference>
<proteinExistence type="inferred from homology"/>
<dbReference type="SUPFAM" id="SSF51445">
    <property type="entry name" value="(Trans)glycosidases"/>
    <property type="match status" value="1"/>
</dbReference>
<dbReference type="GO" id="GO:0003844">
    <property type="term" value="F:1,4-alpha-glucan branching enzyme activity"/>
    <property type="evidence" value="ECO:0007669"/>
    <property type="project" value="UniProtKB-UniRule"/>
</dbReference>
<comment type="catalytic activity">
    <reaction evidence="1 10">
        <text>Transfers a segment of a (1-&gt;4)-alpha-D-glucan chain to a primary hydroxy group in a similar glucan chain.</text>
        <dbReference type="EC" id="2.4.1.18"/>
    </reaction>
</comment>
<evidence type="ECO:0000256" key="4">
    <source>
        <dbReference type="ARBA" id="ARBA00009000"/>
    </source>
</evidence>
<dbReference type="CDD" id="cd02855">
    <property type="entry name" value="E_set_GBE_prok_N"/>
    <property type="match status" value="1"/>
</dbReference>
<evidence type="ECO:0000256" key="5">
    <source>
        <dbReference type="ARBA" id="ARBA00022600"/>
    </source>
</evidence>
<dbReference type="EMBL" id="LGUF01000007">
    <property type="protein sequence ID" value="KON86629.1"/>
    <property type="molecule type" value="Genomic_DNA"/>
</dbReference>
<dbReference type="PANTHER" id="PTHR43651:SF3">
    <property type="entry name" value="1,4-ALPHA-GLUCAN-BRANCHING ENZYME"/>
    <property type="match status" value="1"/>
</dbReference>
<dbReference type="InterPro" id="IPR037439">
    <property type="entry name" value="Branching_enzy"/>
</dbReference>
<comment type="subunit">
    <text evidence="10">Monomer.</text>
</comment>
<dbReference type="UniPathway" id="UPA00164"/>
<feature type="active site" description="Nucleophile" evidence="10 11">
    <location>
        <position position="311"/>
    </location>
</feature>
<evidence type="ECO:0000256" key="11">
    <source>
        <dbReference type="PIRSR" id="PIRSR000463-1"/>
    </source>
</evidence>
<dbReference type="GO" id="GO:0005978">
    <property type="term" value="P:glycogen biosynthetic process"/>
    <property type="evidence" value="ECO:0007669"/>
    <property type="project" value="UniProtKB-UniRule"/>
</dbReference>
<protein>
    <recommendedName>
        <fullName evidence="10">1,4-alpha-glucan branching enzyme GlgB</fullName>
        <ecNumber evidence="10">2.4.1.18</ecNumber>
    </recommendedName>
    <alternativeName>
        <fullName evidence="10">1,4-alpha-D-glucan:1,4-alpha-D-glucan 6-glucosyl-transferase</fullName>
    </alternativeName>
    <alternativeName>
        <fullName evidence="10">Alpha-(1-&gt;4)-glucan branching enzyme</fullName>
    </alternativeName>
    <alternativeName>
        <fullName evidence="10">Glycogen branching enzyme</fullName>
        <shortName evidence="10">BE</shortName>
    </alternativeName>
</protein>
<organism evidence="14 15">
    <name type="scientific">Sporosarcina globispora</name>
    <name type="common">Bacillus globisporus</name>
    <dbReference type="NCBI Taxonomy" id="1459"/>
    <lineage>
        <taxon>Bacteria</taxon>
        <taxon>Bacillati</taxon>
        <taxon>Bacillota</taxon>
        <taxon>Bacilli</taxon>
        <taxon>Bacillales</taxon>
        <taxon>Caryophanaceae</taxon>
        <taxon>Sporosarcina</taxon>
    </lineage>
</organism>
<dbReference type="InterPro" id="IPR006047">
    <property type="entry name" value="GH13_cat_dom"/>
</dbReference>
<dbReference type="InterPro" id="IPR004193">
    <property type="entry name" value="Glyco_hydro_13_N"/>
</dbReference>
<reference evidence="15" key="1">
    <citation type="submission" date="2015-07" db="EMBL/GenBank/DDBJ databases">
        <title>Fjat-10036 dsm4.</title>
        <authorList>
            <person name="Liu B."/>
            <person name="Wang J."/>
            <person name="Zhu Y."/>
            <person name="Liu G."/>
            <person name="Chen Q."/>
            <person name="Chen Z."/>
            <person name="Lan J."/>
            <person name="Che J."/>
            <person name="Ge C."/>
            <person name="Shi H."/>
            <person name="Pan Z."/>
            <person name="Liu X."/>
        </authorList>
    </citation>
    <scope>NUCLEOTIDE SEQUENCE [LARGE SCALE GENOMIC DNA]</scope>
    <source>
        <strain evidence="15">DSM 4</strain>
    </source>
</reference>
<dbReference type="GO" id="GO:0004553">
    <property type="term" value="F:hydrolase activity, hydrolyzing O-glycosyl compounds"/>
    <property type="evidence" value="ECO:0007669"/>
    <property type="project" value="InterPro"/>
</dbReference>
<dbReference type="HAMAP" id="MF_00685">
    <property type="entry name" value="GlgB"/>
    <property type="match status" value="1"/>
</dbReference>
<dbReference type="Gene3D" id="2.60.40.10">
    <property type="entry name" value="Immunoglobulins"/>
    <property type="match status" value="1"/>
</dbReference>
<comment type="pathway">
    <text evidence="3 10">Glycan biosynthesis; glycogen biosynthesis.</text>
</comment>
<dbReference type="CDD" id="cd11322">
    <property type="entry name" value="AmyAc_Glg_BE"/>
    <property type="match status" value="1"/>
</dbReference>
<dbReference type="Proteomes" id="UP000037109">
    <property type="component" value="Unassembled WGS sequence"/>
</dbReference>
<name>A0A0M0G9W9_SPOGL</name>
<dbReference type="GO" id="GO:0043169">
    <property type="term" value="F:cation binding"/>
    <property type="evidence" value="ECO:0007669"/>
    <property type="project" value="InterPro"/>
</dbReference>
<dbReference type="PIRSF" id="PIRSF000463">
    <property type="entry name" value="GlgB"/>
    <property type="match status" value="1"/>
</dbReference>
<gene>
    <name evidence="10" type="primary">glgB</name>
    <name evidence="14" type="ORF">AF332_07375</name>
</gene>
<keyword evidence="6 10" id="KW-0328">Glycosyltransferase</keyword>
<comment type="similarity">
    <text evidence="4 10">Belongs to the glycosyl hydrolase 13 family. GlgB subfamily.</text>
</comment>
<evidence type="ECO:0000256" key="7">
    <source>
        <dbReference type="ARBA" id="ARBA00022679"/>
    </source>
</evidence>
<dbReference type="Pfam" id="PF02922">
    <property type="entry name" value="CBM_48"/>
    <property type="match status" value="1"/>
</dbReference>
<accession>A0A0M0G9W9</accession>
<feature type="compositionally biased region" description="Basic and acidic residues" evidence="12">
    <location>
        <begin position="628"/>
        <end position="648"/>
    </location>
</feature>
<evidence type="ECO:0000256" key="2">
    <source>
        <dbReference type="ARBA" id="ARBA00002953"/>
    </source>
</evidence>
<dbReference type="InterPro" id="IPR013780">
    <property type="entry name" value="Glyco_hydro_b"/>
</dbReference>
<evidence type="ECO:0000256" key="6">
    <source>
        <dbReference type="ARBA" id="ARBA00022676"/>
    </source>
</evidence>
<comment type="caution">
    <text evidence="14">The sequence shown here is derived from an EMBL/GenBank/DDBJ whole genome shotgun (WGS) entry which is preliminary data.</text>
</comment>
<dbReference type="GO" id="GO:0005829">
    <property type="term" value="C:cytosol"/>
    <property type="evidence" value="ECO:0007669"/>
    <property type="project" value="TreeGrafter"/>
</dbReference>
<keyword evidence="5 10" id="KW-0321">Glycogen metabolism</keyword>
<dbReference type="STRING" id="1459.AF332_07375"/>
<dbReference type="PANTHER" id="PTHR43651">
    <property type="entry name" value="1,4-ALPHA-GLUCAN-BRANCHING ENZYME"/>
    <property type="match status" value="1"/>
</dbReference>
<dbReference type="Gene3D" id="3.20.20.80">
    <property type="entry name" value="Glycosidases"/>
    <property type="match status" value="1"/>
</dbReference>
<feature type="domain" description="Glycosyl hydrolase family 13 catalytic" evidence="13">
    <location>
        <begin position="154"/>
        <end position="506"/>
    </location>
</feature>
<dbReference type="SUPFAM" id="SSF81296">
    <property type="entry name" value="E set domains"/>
    <property type="match status" value="1"/>
</dbReference>
<evidence type="ECO:0000313" key="14">
    <source>
        <dbReference type="EMBL" id="KON86629.1"/>
    </source>
</evidence>
<keyword evidence="9 10" id="KW-0119">Carbohydrate metabolism</keyword>
<evidence type="ECO:0000256" key="1">
    <source>
        <dbReference type="ARBA" id="ARBA00000826"/>
    </source>
</evidence>
<evidence type="ECO:0000256" key="12">
    <source>
        <dbReference type="SAM" id="MobiDB-lite"/>
    </source>
</evidence>
<dbReference type="NCBIfam" id="TIGR01515">
    <property type="entry name" value="branching_enzym"/>
    <property type="match status" value="1"/>
</dbReference>
<evidence type="ECO:0000256" key="3">
    <source>
        <dbReference type="ARBA" id="ARBA00004964"/>
    </source>
</evidence>
<dbReference type="NCBIfam" id="NF008967">
    <property type="entry name" value="PRK12313.1"/>
    <property type="match status" value="1"/>
</dbReference>
<dbReference type="AlphaFoldDB" id="A0A0M0G9W9"/>
<dbReference type="RefSeq" id="WP_053433998.1">
    <property type="nucleotide sequence ID" value="NZ_LGUF01000007.1"/>
</dbReference>
<evidence type="ECO:0000259" key="13">
    <source>
        <dbReference type="SMART" id="SM00642"/>
    </source>
</evidence>
<dbReference type="FunFam" id="2.60.40.1180:FF:000002">
    <property type="entry name" value="1,4-alpha-glucan branching enzyme GlgB"/>
    <property type="match status" value="1"/>
</dbReference>